<dbReference type="Proteomes" id="UP000192936">
    <property type="component" value="Unassembled WGS sequence"/>
</dbReference>
<dbReference type="AlphaFoldDB" id="A0A1X7GPB5"/>
<dbReference type="OrthoDB" id="9776961at2"/>
<evidence type="ECO:0000313" key="1">
    <source>
        <dbReference type="EMBL" id="SMF72217.1"/>
    </source>
</evidence>
<dbReference type="RefSeq" id="WP_143266749.1">
    <property type="nucleotide sequence ID" value="NZ_FXAK01000007.1"/>
</dbReference>
<organism evidence="1 2">
    <name type="scientific">Azospirillum oryzae</name>
    <dbReference type="NCBI Taxonomy" id="286727"/>
    <lineage>
        <taxon>Bacteria</taxon>
        <taxon>Pseudomonadati</taxon>
        <taxon>Pseudomonadota</taxon>
        <taxon>Alphaproteobacteria</taxon>
        <taxon>Rhodospirillales</taxon>
        <taxon>Azospirillaceae</taxon>
        <taxon>Azospirillum</taxon>
    </lineage>
</organism>
<evidence type="ECO:0000313" key="2">
    <source>
        <dbReference type="Proteomes" id="UP000192936"/>
    </source>
</evidence>
<sequence>MTEKKQPIARCLTCGTPYYSLAPVIDGCVTQTVSGRCDGEVVIRWNNDDWIICPHCDGSGCPHCDDIGWLPARP</sequence>
<reference evidence="1 2" key="1">
    <citation type="submission" date="2017-04" db="EMBL/GenBank/DDBJ databases">
        <authorList>
            <person name="Afonso C.L."/>
            <person name="Miller P.J."/>
            <person name="Scott M.A."/>
            <person name="Spackman E."/>
            <person name="Goraichik I."/>
            <person name="Dimitrov K.M."/>
            <person name="Suarez D.L."/>
            <person name="Swayne D.E."/>
        </authorList>
    </citation>
    <scope>NUCLEOTIDE SEQUENCE [LARGE SCALE GENOMIC DNA]</scope>
    <source>
        <strain evidence="1 2">A2P</strain>
    </source>
</reference>
<accession>A0A1X7GPB5</accession>
<dbReference type="EMBL" id="FXAK01000007">
    <property type="protein sequence ID" value="SMF72217.1"/>
    <property type="molecule type" value="Genomic_DNA"/>
</dbReference>
<proteinExistence type="predicted"/>
<name>A0A1X7GPB5_9PROT</name>
<gene>
    <name evidence="1" type="ORF">SAMN02982917_4108</name>
</gene>
<protein>
    <submittedName>
        <fullName evidence="1">Uncharacterized protein</fullName>
    </submittedName>
</protein>